<feature type="region of interest" description="Disordered" evidence="12">
    <location>
        <begin position="378"/>
        <end position="457"/>
    </location>
</feature>
<keyword evidence="3 11" id="KW-0548">Nucleotidyltransferase</keyword>
<evidence type="ECO:0000259" key="13">
    <source>
        <dbReference type="SMART" id="SM00382"/>
    </source>
</evidence>
<feature type="compositionally biased region" description="Low complexity" evidence="12">
    <location>
        <begin position="403"/>
        <end position="439"/>
    </location>
</feature>
<evidence type="ECO:0000256" key="1">
    <source>
        <dbReference type="ARBA" id="ARBA00006360"/>
    </source>
</evidence>
<dbReference type="Pfam" id="PF12169">
    <property type="entry name" value="DNA_pol3_gamma3"/>
    <property type="match status" value="1"/>
</dbReference>
<dbReference type="GO" id="GO:0003677">
    <property type="term" value="F:DNA binding"/>
    <property type="evidence" value="ECO:0007669"/>
    <property type="project" value="InterPro"/>
</dbReference>
<protein>
    <recommendedName>
        <fullName evidence="11">DNA polymerase III subunit gamma/tau</fullName>
        <ecNumber evidence="11">2.7.7.7</ecNumber>
    </recommendedName>
</protein>
<dbReference type="CDD" id="cd18137">
    <property type="entry name" value="HLD_clamp_pol_III_gamma_tau"/>
    <property type="match status" value="1"/>
</dbReference>
<evidence type="ECO:0000313" key="15">
    <source>
        <dbReference type="Proteomes" id="UP000011991"/>
    </source>
</evidence>
<gene>
    <name evidence="11" type="primary">dnaX</name>
    <name evidence="14" type="ORF">RMSM_06392</name>
</gene>
<comment type="caution">
    <text evidence="14">The sequence shown here is derived from an EMBL/GenBank/DDBJ whole genome shotgun (WGS) entry which is preliminary data.</text>
</comment>
<keyword evidence="7" id="KW-0862">Zinc</keyword>
<feature type="domain" description="AAA+ ATPase" evidence="13">
    <location>
        <begin position="34"/>
        <end position="176"/>
    </location>
</feature>
<evidence type="ECO:0000313" key="14">
    <source>
        <dbReference type="EMBL" id="EMI16695.1"/>
    </source>
</evidence>
<evidence type="ECO:0000256" key="9">
    <source>
        <dbReference type="ARBA" id="ARBA00022932"/>
    </source>
</evidence>
<evidence type="ECO:0000256" key="2">
    <source>
        <dbReference type="ARBA" id="ARBA00022679"/>
    </source>
</evidence>
<dbReference type="EC" id="2.7.7.7" evidence="11"/>
<dbReference type="Proteomes" id="UP000011991">
    <property type="component" value="Unassembled WGS sequence"/>
</dbReference>
<dbReference type="PANTHER" id="PTHR11669:SF0">
    <property type="entry name" value="PROTEIN STICHEL-LIKE 2"/>
    <property type="match status" value="1"/>
</dbReference>
<dbReference type="SUPFAM" id="SSF52540">
    <property type="entry name" value="P-loop containing nucleoside triphosphate hydrolases"/>
    <property type="match status" value="1"/>
</dbReference>
<dbReference type="Gene3D" id="3.40.50.300">
    <property type="entry name" value="P-loop containing nucleotide triphosphate hydrolases"/>
    <property type="match status" value="1"/>
</dbReference>
<dbReference type="PATRIC" id="fig|1265738.3.peg.6373"/>
<evidence type="ECO:0000256" key="8">
    <source>
        <dbReference type="ARBA" id="ARBA00022840"/>
    </source>
</evidence>
<dbReference type="GO" id="GO:0046872">
    <property type="term" value="F:metal ion binding"/>
    <property type="evidence" value="ECO:0007669"/>
    <property type="project" value="UniProtKB-KW"/>
</dbReference>
<keyword evidence="6 11" id="KW-0547">Nucleotide-binding</keyword>
<dbReference type="CDD" id="cd00009">
    <property type="entry name" value="AAA"/>
    <property type="match status" value="1"/>
</dbReference>
<proteinExistence type="inferred from homology"/>
<dbReference type="FunFam" id="3.40.50.300:FF:000014">
    <property type="entry name" value="DNA polymerase III subunit gamma/tau"/>
    <property type="match status" value="1"/>
</dbReference>
<dbReference type="NCBIfam" id="TIGR02397">
    <property type="entry name" value="dnaX_nterm"/>
    <property type="match status" value="1"/>
</dbReference>
<accession>M5RBD4</accession>
<keyword evidence="9 11" id="KW-0239">DNA-directed DNA polymerase</keyword>
<dbReference type="FunFam" id="1.10.8.60:FF:000013">
    <property type="entry name" value="DNA polymerase III subunit gamma/tau"/>
    <property type="match status" value="1"/>
</dbReference>
<dbReference type="Pfam" id="PF13177">
    <property type="entry name" value="DNA_pol3_delta2"/>
    <property type="match status" value="1"/>
</dbReference>
<keyword evidence="4 11" id="KW-0235">DNA replication</keyword>
<comment type="similarity">
    <text evidence="1 11">Belongs to the DnaX/STICHEL family.</text>
</comment>
<evidence type="ECO:0000256" key="11">
    <source>
        <dbReference type="RuleBase" id="RU364063"/>
    </source>
</evidence>
<organism evidence="14 15">
    <name type="scientific">Rhodopirellula maiorica SM1</name>
    <dbReference type="NCBI Taxonomy" id="1265738"/>
    <lineage>
        <taxon>Bacteria</taxon>
        <taxon>Pseudomonadati</taxon>
        <taxon>Planctomycetota</taxon>
        <taxon>Planctomycetia</taxon>
        <taxon>Pirellulales</taxon>
        <taxon>Pirellulaceae</taxon>
        <taxon>Novipirellula</taxon>
    </lineage>
</organism>
<dbReference type="EMBL" id="ANOG01000926">
    <property type="protein sequence ID" value="EMI16695.1"/>
    <property type="molecule type" value="Genomic_DNA"/>
</dbReference>
<dbReference type="GO" id="GO:0006261">
    <property type="term" value="P:DNA-templated DNA replication"/>
    <property type="evidence" value="ECO:0007669"/>
    <property type="project" value="TreeGrafter"/>
</dbReference>
<dbReference type="PANTHER" id="PTHR11669">
    <property type="entry name" value="REPLICATION FACTOR C / DNA POLYMERASE III GAMMA-TAU SUBUNIT"/>
    <property type="match status" value="1"/>
</dbReference>
<dbReference type="InterPro" id="IPR050238">
    <property type="entry name" value="DNA_Rep/Repair_Clamp_Loader"/>
</dbReference>
<dbReference type="InterPro" id="IPR022754">
    <property type="entry name" value="DNA_pol_III_gamma-3"/>
</dbReference>
<dbReference type="Gene3D" id="1.20.272.10">
    <property type="match status" value="1"/>
</dbReference>
<keyword evidence="2 11" id="KW-0808">Transferase</keyword>
<keyword evidence="8 11" id="KW-0067">ATP-binding</keyword>
<evidence type="ECO:0000256" key="7">
    <source>
        <dbReference type="ARBA" id="ARBA00022833"/>
    </source>
</evidence>
<reference evidence="14 15" key="1">
    <citation type="journal article" date="2013" name="Mar. Genomics">
        <title>Expression of sulfatases in Rhodopirellula baltica and the diversity of sulfatases in the genus Rhodopirellula.</title>
        <authorList>
            <person name="Wegner C.E."/>
            <person name="Richter-Heitmann T."/>
            <person name="Klindworth A."/>
            <person name="Klockow C."/>
            <person name="Richter M."/>
            <person name="Achstetter T."/>
            <person name="Glockner F.O."/>
            <person name="Harder J."/>
        </authorList>
    </citation>
    <scope>NUCLEOTIDE SEQUENCE [LARGE SCALE GENOMIC DNA]</scope>
    <source>
        <strain evidence="14 15">SM1</strain>
    </source>
</reference>
<sequence>MVVARRYRPRAFDQLVGQDHVGRALKNAIETNRVGHAYLFTGARGVGKTSTARIFAKALNDPSGPTATPDNDTDVAQAIDAGEDVDVIEIDGASNRGIDEIRSLRANVGVRPSRARYKIYIIDEVHMLTGAAFNALLKTLEEPPEHVKFIFCTTDPEKLPITVLSRCQRFDFAPVEVPKIVNRLREIVHAENAEADDKALELIARRAAGSMRDSQSLLEQVLSFSDGNLTAEQVHAMLGTADDERLHALAKAMAERDAAEVIRQLDAGIDAGVDAGRLAEQLLAYFRDLMAVTVGCDATLMRHTSTALYDELNELGQRWGLQTVLAVVGLVDQTLVRIRHSVYARVLLEATAIQICNLPDLQQIADLAAAADSIAASPTHRGSAGEKKNTVANAAPPAPPASTGPSPAAATSATPAPSPAATPATAAQAQATEPTRTPAENQAKSPEDNGTSPPRTAVTWNQANAERIWQEAITMVEPMTETLARAVQRVVAEEGKLRLVFPGESKLAYSRCESPQHKTSLNSAVARLAGRDIALELQLAAPKPVQAKAAPVEPGKARMQRMKEIEANAMVKSIVEVFDAEIVKIEKPR</sequence>
<comment type="catalytic activity">
    <reaction evidence="10 11">
        <text>DNA(n) + a 2'-deoxyribonucleoside 5'-triphosphate = DNA(n+1) + diphosphate</text>
        <dbReference type="Rhea" id="RHEA:22508"/>
        <dbReference type="Rhea" id="RHEA-COMP:17339"/>
        <dbReference type="Rhea" id="RHEA-COMP:17340"/>
        <dbReference type="ChEBI" id="CHEBI:33019"/>
        <dbReference type="ChEBI" id="CHEBI:61560"/>
        <dbReference type="ChEBI" id="CHEBI:173112"/>
        <dbReference type="EC" id="2.7.7.7"/>
    </reaction>
</comment>
<dbReference type="GO" id="GO:0003887">
    <property type="term" value="F:DNA-directed DNA polymerase activity"/>
    <property type="evidence" value="ECO:0007669"/>
    <property type="project" value="UniProtKB-KW"/>
</dbReference>
<dbReference type="GO" id="GO:0009360">
    <property type="term" value="C:DNA polymerase III complex"/>
    <property type="evidence" value="ECO:0007669"/>
    <property type="project" value="InterPro"/>
</dbReference>
<evidence type="ECO:0000256" key="10">
    <source>
        <dbReference type="ARBA" id="ARBA00049244"/>
    </source>
</evidence>
<dbReference type="InterPro" id="IPR045085">
    <property type="entry name" value="HLD_clamp_pol_III_gamma_tau"/>
</dbReference>
<comment type="subunit">
    <text evidence="11">DNA polymerase III contains a core (composed of alpha, epsilon and theta chains) that associates with a tau subunit. This core dimerizes to form the POLIII' complex. PolIII' associates with the gamma complex (composed of gamma, delta, delta', psi and chi chains) and with the beta chain to form the complete DNA polymerase III complex.</text>
</comment>
<dbReference type="SMART" id="SM00382">
    <property type="entry name" value="AAA"/>
    <property type="match status" value="1"/>
</dbReference>
<dbReference type="InterPro" id="IPR003593">
    <property type="entry name" value="AAA+_ATPase"/>
</dbReference>
<keyword evidence="5" id="KW-0479">Metal-binding</keyword>
<feature type="compositionally biased region" description="Polar residues" evidence="12">
    <location>
        <begin position="440"/>
        <end position="457"/>
    </location>
</feature>
<dbReference type="SUPFAM" id="SSF48019">
    <property type="entry name" value="post-AAA+ oligomerization domain-like"/>
    <property type="match status" value="1"/>
</dbReference>
<keyword evidence="15" id="KW-1185">Reference proteome</keyword>
<dbReference type="InterPro" id="IPR027417">
    <property type="entry name" value="P-loop_NTPase"/>
</dbReference>
<dbReference type="AlphaFoldDB" id="M5RBD4"/>
<evidence type="ECO:0000256" key="12">
    <source>
        <dbReference type="SAM" id="MobiDB-lite"/>
    </source>
</evidence>
<evidence type="ECO:0000256" key="5">
    <source>
        <dbReference type="ARBA" id="ARBA00022723"/>
    </source>
</evidence>
<dbReference type="NCBIfam" id="NF004046">
    <property type="entry name" value="PRK05563.1"/>
    <property type="match status" value="1"/>
</dbReference>
<dbReference type="GO" id="GO:0005524">
    <property type="term" value="F:ATP binding"/>
    <property type="evidence" value="ECO:0007669"/>
    <property type="project" value="UniProtKB-KW"/>
</dbReference>
<dbReference type="InterPro" id="IPR012763">
    <property type="entry name" value="DNA_pol_III_sug/sutau_N"/>
</dbReference>
<evidence type="ECO:0000256" key="3">
    <source>
        <dbReference type="ARBA" id="ARBA00022695"/>
    </source>
</evidence>
<dbReference type="Pfam" id="PF22608">
    <property type="entry name" value="DNAX_ATPase_lid"/>
    <property type="match status" value="1"/>
</dbReference>
<comment type="function">
    <text evidence="11">DNA polymerase III is a complex, multichain enzyme responsible for most of the replicative synthesis in bacteria. This DNA polymerase also exhibits 3' to 5' exonuclease activity.</text>
</comment>
<evidence type="ECO:0000256" key="6">
    <source>
        <dbReference type="ARBA" id="ARBA00022741"/>
    </source>
</evidence>
<dbReference type="Gene3D" id="1.10.8.60">
    <property type="match status" value="1"/>
</dbReference>
<evidence type="ECO:0000256" key="4">
    <source>
        <dbReference type="ARBA" id="ARBA00022705"/>
    </source>
</evidence>
<dbReference type="InterPro" id="IPR008921">
    <property type="entry name" value="DNA_pol3_clamp-load_cplx_C"/>
</dbReference>
<name>M5RBD4_9BACT</name>